<name>A0ACC2VNE8_9TREE</name>
<gene>
    <name evidence="1" type="ORF">QFC19_005340</name>
</gene>
<proteinExistence type="predicted"/>
<evidence type="ECO:0000313" key="2">
    <source>
        <dbReference type="Proteomes" id="UP001241377"/>
    </source>
</evidence>
<comment type="caution">
    <text evidence="1">The sequence shown here is derived from an EMBL/GenBank/DDBJ whole genome shotgun (WGS) entry which is preliminary data.</text>
</comment>
<protein>
    <submittedName>
        <fullName evidence="1">Uncharacterized protein</fullName>
    </submittedName>
</protein>
<dbReference type="Proteomes" id="UP001241377">
    <property type="component" value="Unassembled WGS sequence"/>
</dbReference>
<evidence type="ECO:0000313" key="1">
    <source>
        <dbReference type="EMBL" id="KAJ9100944.1"/>
    </source>
</evidence>
<sequence>MAVRASRRESMATVRINDDGEVEEFNEEEEPVSLARRLLLERTLKSSVAANEENTFNINDLWVSAAIAANTSVFDDEENDEEEEEGDISRDADADQSAPQSRVNTPRRLSQPGDTSFSNDGSGQLDPSGALGESSSKSRLAGRVSFGAGTSPRNPSVPRVSGAFSSRRFSTTSGTMPAIFANTGLQTPPAIAAAYDVDPLDQPSSPALYRDRIPHPGLSAIDEDTVKAHVSRATEVPSSEDAGKGWQALPKLIILQVCDNL</sequence>
<accession>A0ACC2VNE8</accession>
<dbReference type="EMBL" id="JASBWR010000060">
    <property type="protein sequence ID" value="KAJ9100944.1"/>
    <property type="molecule type" value="Genomic_DNA"/>
</dbReference>
<organism evidence="1 2">
    <name type="scientific">Naganishia cerealis</name>
    <dbReference type="NCBI Taxonomy" id="610337"/>
    <lineage>
        <taxon>Eukaryota</taxon>
        <taxon>Fungi</taxon>
        <taxon>Dikarya</taxon>
        <taxon>Basidiomycota</taxon>
        <taxon>Agaricomycotina</taxon>
        <taxon>Tremellomycetes</taxon>
        <taxon>Filobasidiales</taxon>
        <taxon>Filobasidiaceae</taxon>
        <taxon>Naganishia</taxon>
    </lineage>
</organism>
<reference evidence="1" key="1">
    <citation type="submission" date="2023-04" db="EMBL/GenBank/DDBJ databases">
        <title>Draft Genome sequencing of Naganishia species isolated from polar environments using Oxford Nanopore Technology.</title>
        <authorList>
            <person name="Leo P."/>
            <person name="Venkateswaran K."/>
        </authorList>
    </citation>
    <scope>NUCLEOTIDE SEQUENCE</scope>
    <source>
        <strain evidence="1">MNA-CCFEE 5261</strain>
    </source>
</reference>
<keyword evidence="2" id="KW-1185">Reference proteome</keyword>